<feature type="transmembrane region" description="Helical" evidence="5">
    <location>
        <begin position="108"/>
        <end position="126"/>
    </location>
</feature>
<evidence type="ECO:0000259" key="6">
    <source>
        <dbReference type="Pfam" id="PF01699"/>
    </source>
</evidence>
<dbReference type="PANTHER" id="PTHR10846:SF8">
    <property type="entry name" value="INNER MEMBRANE PROTEIN YRBG"/>
    <property type="match status" value="1"/>
</dbReference>
<dbReference type="GO" id="GO:0016020">
    <property type="term" value="C:membrane"/>
    <property type="evidence" value="ECO:0007669"/>
    <property type="project" value="UniProtKB-SubCell"/>
</dbReference>
<accession>A0ABD5NTX5</accession>
<gene>
    <name evidence="7" type="ORF">ACFOZ7_00725</name>
</gene>
<dbReference type="RefSeq" id="WP_246971382.1">
    <property type="nucleotide sequence ID" value="NZ_CP095397.1"/>
</dbReference>
<keyword evidence="4 5" id="KW-0472">Membrane</keyword>
<dbReference type="Gene3D" id="1.20.1420.30">
    <property type="entry name" value="NCX, central ion-binding region"/>
    <property type="match status" value="1"/>
</dbReference>
<feature type="transmembrane region" description="Helical" evidence="5">
    <location>
        <begin position="274"/>
        <end position="296"/>
    </location>
</feature>
<sequence length="322" mass="32110">MAIVGDILLLAVGTVALALGARWLVDGASRLAQSAGISPLVVGLTVVAFGTSAPEFAVSIGAALEGQADVSVGNVVGSNVFNIGLVLGGAAVIAPFRVRNVLVRRDAVAMGATTALALAVLADLSIGRLEGALLVGLLVAYLGALFVAARASTADRTAAPAGWDPADDDASAARSRSWVDVGLVLVGLVLVALGGRVLVDAATRLALDAGVSEWLVGVTLVAAGTSLPELATSVVAARRGAVAIVAGNVVGSNVFNLLGVLGVAALIRPLSVDATALLGLAWLLVLTAITTVLLATGRRLTRLEGLTLVALLLVYWGASVLA</sequence>
<keyword evidence="2 5" id="KW-0812">Transmembrane</keyword>
<reference evidence="7 8" key="1">
    <citation type="journal article" date="2014" name="Int. J. Syst. Evol. Microbiol.">
        <title>Complete genome sequence of Corynebacterium casei LMG S-19264T (=DSM 44701T), isolated from a smear-ripened cheese.</title>
        <authorList>
            <consortium name="US DOE Joint Genome Institute (JGI-PGF)"/>
            <person name="Walter F."/>
            <person name="Albersmeier A."/>
            <person name="Kalinowski J."/>
            <person name="Ruckert C."/>
        </authorList>
    </citation>
    <scope>NUCLEOTIDE SEQUENCE [LARGE SCALE GENOMIC DNA]</scope>
    <source>
        <strain evidence="7 8">IBRC-M 10912</strain>
    </source>
</reference>
<dbReference type="Pfam" id="PF01699">
    <property type="entry name" value="Na_Ca_ex"/>
    <property type="match status" value="2"/>
</dbReference>
<feature type="transmembrane region" description="Helical" evidence="5">
    <location>
        <begin position="242"/>
        <end position="268"/>
    </location>
</feature>
<dbReference type="EMBL" id="JBHSDJ010000002">
    <property type="protein sequence ID" value="MFC4245539.1"/>
    <property type="molecule type" value="Genomic_DNA"/>
</dbReference>
<feature type="domain" description="Sodium/calcium exchanger membrane region" evidence="6">
    <location>
        <begin position="7"/>
        <end position="146"/>
    </location>
</feature>
<feature type="transmembrane region" description="Helical" evidence="5">
    <location>
        <begin position="132"/>
        <end position="149"/>
    </location>
</feature>
<dbReference type="GeneID" id="71852351"/>
<dbReference type="NCBIfam" id="TIGR00367">
    <property type="entry name" value="calcium/sodium antiporter"/>
    <property type="match status" value="1"/>
</dbReference>
<organism evidence="7 8">
    <name type="scientific">Natribaculum luteum</name>
    <dbReference type="NCBI Taxonomy" id="1586232"/>
    <lineage>
        <taxon>Archaea</taxon>
        <taxon>Methanobacteriati</taxon>
        <taxon>Methanobacteriota</taxon>
        <taxon>Stenosarchaea group</taxon>
        <taxon>Halobacteria</taxon>
        <taxon>Halobacteriales</taxon>
        <taxon>Natrialbaceae</taxon>
        <taxon>Natribaculum</taxon>
    </lineage>
</organism>
<keyword evidence="3 5" id="KW-1133">Transmembrane helix</keyword>
<feature type="domain" description="Sodium/calcium exchanger membrane region" evidence="6">
    <location>
        <begin position="181"/>
        <end position="316"/>
    </location>
</feature>
<comment type="caution">
    <text evidence="7">The sequence shown here is derived from an EMBL/GenBank/DDBJ whole genome shotgun (WGS) entry which is preliminary data.</text>
</comment>
<dbReference type="InterPro" id="IPR004481">
    <property type="entry name" value="K/Na/Ca-exchanger"/>
</dbReference>
<feature type="transmembrane region" description="Helical" evidence="5">
    <location>
        <begin position="76"/>
        <end position="96"/>
    </location>
</feature>
<dbReference type="Gene3D" id="6.10.280.80">
    <property type="entry name" value="NCX, peripheral helical region"/>
    <property type="match status" value="1"/>
</dbReference>
<evidence type="ECO:0000256" key="2">
    <source>
        <dbReference type="ARBA" id="ARBA00022692"/>
    </source>
</evidence>
<evidence type="ECO:0000256" key="5">
    <source>
        <dbReference type="SAM" id="Phobius"/>
    </source>
</evidence>
<feature type="transmembrane region" description="Helical" evidence="5">
    <location>
        <begin position="178"/>
        <end position="199"/>
    </location>
</feature>
<dbReference type="InterPro" id="IPR004837">
    <property type="entry name" value="NaCa_Exmemb"/>
</dbReference>
<comment type="subcellular location">
    <subcellularLocation>
        <location evidence="1">Membrane</location>
        <topology evidence="1">Multi-pass membrane protein</topology>
    </subcellularLocation>
</comment>
<feature type="transmembrane region" description="Helical" evidence="5">
    <location>
        <begin position="6"/>
        <end position="25"/>
    </location>
</feature>
<proteinExistence type="predicted"/>
<dbReference type="AlphaFoldDB" id="A0ABD5NTX5"/>
<feature type="transmembrane region" description="Helical" evidence="5">
    <location>
        <begin position="303"/>
        <end position="321"/>
    </location>
</feature>
<evidence type="ECO:0000256" key="3">
    <source>
        <dbReference type="ARBA" id="ARBA00022989"/>
    </source>
</evidence>
<evidence type="ECO:0000256" key="4">
    <source>
        <dbReference type="ARBA" id="ARBA00023136"/>
    </source>
</evidence>
<evidence type="ECO:0000313" key="7">
    <source>
        <dbReference type="EMBL" id="MFC4245539.1"/>
    </source>
</evidence>
<feature type="transmembrane region" description="Helical" evidence="5">
    <location>
        <begin position="37"/>
        <end position="64"/>
    </location>
</feature>
<protein>
    <submittedName>
        <fullName evidence="7">Calcium/sodium antiporter</fullName>
    </submittedName>
</protein>
<dbReference type="InterPro" id="IPR044880">
    <property type="entry name" value="NCX_ion-bd_dom_sf"/>
</dbReference>
<dbReference type="PANTHER" id="PTHR10846">
    <property type="entry name" value="SODIUM/POTASSIUM/CALCIUM EXCHANGER"/>
    <property type="match status" value="1"/>
</dbReference>
<evidence type="ECO:0000313" key="8">
    <source>
        <dbReference type="Proteomes" id="UP001595821"/>
    </source>
</evidence>
<name>A0ABD5NTX5_9EURY</name>
<evidence type="ECO:0000256" key="1">
    <source>
        <dbReference type="ARBA" id="ARBA00004141"/>
    </source>
</evidence>
<dbReference type="Proteomes" id="UP001595821">
    <property type="component" value="Unassembled WGS sequence"/>
</dbReference>